<comment type="similarity">
    <text evidence="1">Belongs to the phosphate/phosphite/phosphonate binding protein family.</text>
</comment>
<gene>
    <name evidence="4" type="primary">phnD</name>
    <name evidence="4" type="ORF">AB5L97_18140</name>
</gene>
<feature type="signal peptide" evidence="3">
    <location>
        <begin position="1"/>
        <end position="30"/>
    </location>
</feature>
<sequence length="316" mass="32825">MSFVPSSRPLKAVSLALGAMLALSACGASAASTTSAGAGTFAKDSSTLIIGMVPDESAATSTWQPIADYVGKVTGKKVEVKESSNYAALIEASVAGQVDVVSFSGFTYLQAKAKGAQFTPVGASVDASTHEPGYYSTAIVPASSSIKDVAGFKGKKVCFVNENSTSGFLFPTYMLTKAGLNKGDYTPVFAGKHDVSAQKTAQASECEAGFAQEITVTTTGPAAGLFKAEDLKVVQKEFVPGPPFAVSDALPADLKATLKDKMSVVTTKDIKDAGITTTAAFDKFFGEGNKPVDDKYYDNLRDLCHKLPDVKTCAGI</sequence>
<dbReference type="SUPFAM" id="SSF53850">
    <property type="entry name" value="Periplasmic binding protein-like II"/>
    <property type="match status" value="1"/>
</dbReference>
<dbReference type="AlphaFoldDB" id="A0AB39L2C3"/>
<reference evidence="4" key="1">
    <citation type="submission" date="2024-07" db="EMBL/GenBank/DDBJ databases">
        <authorList>
            <person name="fu j."/>
        </authorList>
    </citation>
    <scope>NUCLEOTIDE SEQUENCE</scope>
    <source>
        <strain evidence="4">P10A9</strain>
    </source>
</reference>
<evidence type="ECO:0000256" key="2">
    <source>
        <dbReference type="ARBA" id="ARBA00022729"/>
    </source>
</evidence>
<proteinExistence type="inferred from homology"/>
<evidence type="ECO:0000256" key="3">
    <source>
        <dbReference type="SAM" id="SignalP"/>
    </source>
</evidence>
<dbReference type="GO" id="GO:0055085">
    <property type="term" value="P:transmembrane transport"/>
    <property type="evidence" value="ECO:0007669"/>
    <property type="project" value="InterPro"/>
</dbReference>
<dbReference type="PANTHER" id="PTHR35841:SF1">
    <property type="entry name" value="PHOSPHONATES-BINDING PERIPLASMIC PROTEIN"/>
    <property type="match status" value="1"/>
</dbReference>
<dbReference type="KEGG" id="spue:AB5L97_18140"/>
<dbReference type="Gene3D" id="3.40.190.10">
    <property type="entry name" value="Periplasmic binding protein-like II"/>
    <property type="match status" value="2"/>
</dbReference>
<dbReference type="NCBIfam" id="TIGR01098">
    <property type="entry name" value="3A0109s03R"/>
    <property type="match status" value="1"/>
</dbReference>
<keyword evidence="2 3" id="KW-0732">Signal</keyword>
<dbReference type="PANTHER" id="PTHR35841">
    <property type="entry name" value="PHOSPHONATES-BINDING PERIPLASMIC PROTEIN"/>
    <property type="match status" value="1"/>
</dbReference>
<protein>
    <submittedName>
        <fullName evidence="4">Phosphate/phosphite/phosphonate ABC transporter substrate-binding protein</fullName>
    </submittedName>
</protein>
<accession>A0AB39L2C3</accession>
<dbReference type="InterPro" id="IPR005770">
    <property type="entry name" value="PhnD"/>
</dbReference>
<evidence type="ECO:0000313" key="4">
    <source>
        <dbReference type="EMBL" id="XDP45157.1"/>
    </source>
</evidence>
<organism evidence="4">
    <name type="scientific">Sinomonas puerhi</name>
    <dbReference type="NCBI Taxonomy" id="3238584"/>
    <lineage>
        <taxon>Bacteria</taxon>
        <taxon>Bacillati</taxon>
        <taxon>Actinomycetota</taxon>
        <taxon>Actinomycetes</taxon>
        <taxon>Micrococcales</taxon>
        <taxon>Micrococcaceae</taxon>
        <taxon>Sinomonas</taxon>
    </lineage>
</organism>
<dbReference type="RefSeq" id="WP_369045731.1">
    <property type="nucleotide sequence ID" value="NZ_CP163302.1"/>
</dbReference>
<name>A0AB39L2C3_9MICC</name>
<feature type="chain" id="PRO_5044197786" evidence="3">
    <location>
        <begin position="31"/>
        <end position="316"/>
    </location>
</feature>
<dbReference type="Pfam" id="PF12974">
    <property type="entry name" value="Phosphonate-bd"/>
    <property type="match status" value="1"/>
</dbReference>
<dbReference type="GO" id="GO:0043190">
    <property type="term" value="C:ATP-binding cassette (ABC) transporter complex"/>
    <property type="evidence" value="ECO:0007669"/>
    <property type="project" value="InterPro"/>
</dbReference>
<evidence type="ECO:0000256" key="1">
    <source>
        <dbReference type="ARBA" id="ARBA00007162"/>
    </source>
</evidence>
<dbReference type="EMBL" id="CP163302">
    <property type="protein sequence ID" value="XDP45157.1"/>
    <property type="molecule type" value="Genomic_DNA"/>
</dbReference>